<protein>
    <submittedName>
        <fullName evidence="1">Uncharacterized protein</fullName>
    </submittedName>
</protein>
<dbReference type="RefSeq" id="WP_176974855.1">
    <property type="nucleotide sequence ID" value="NZ_JABZEO010000001.1"/>
</dbReference>
<organism evidence="1 2">
    <name type="scientific">Allochromatium humboldtianum</name>
    <dbReference type="NCBI Taxonomy" id="504901"/>
    <lineage>
        <taxon>Bacteria</taxon>
        <taxon>Pseudomonadati</taxon>
        <taxon>Pseudomonadota</taxon>
        <taxon>Gammaproteobacteria</taxon>
        <taxon>Chromatiales</taxon>
        <taxon>Chromatiaceae</taxon>
        <taxon>Allochromatium</taxon>
    </lineage>
</organism>
<dbReference type="AlphaFoldDB" id="A0A850RAT4"/>
<dbReference type="Proteomes" id="UP000592294">
    <property type="component" value="Unassembled WGS sequence"/>
</dbReference>
<proteinExistence type="predicted"/>
<sequence>MNNRLEREGPTVAGTRGVVESIDAHWQDERLWLELVSDPKTRHWSVRVRDEFGQRVQRQLGLDRALGMLACGARGRARPPLSRRDV</sequence>
<name>A0A850RAT4_9GAMM</name>
<dbReference type="EMBL" id="JABZEO010000001">
    <property type="protein sequence ID" value="NVZ08070.1"/>
    <property type="molecule type" value="Genomic_DNA"/>
</dbReference>
<gene>
    <name evidence="1" type="ORF">HW932_02190</name>
</gene>
<keyword evidence="2" id="KW-1185">Reference proteome</keyword>
<evidence type="ECO:0000313" key="2">
    <source>
        <dbReference type="Proteomes" id="UP000592294"/>
    </source>
</evidence>
<accession>A0A850RAT4</accession>
<reference evidence="1 2" key="1">
    <citation type="submission" date="2020-06" db="EMBL/GenBank/DDBJ databases">
        <title>Whole-genome sequence of Allochromatium humboldtianum DSM 21881, type strain.</title>
        <authorList>
            <person name="Kyndt J.A."/>
            <person name="Meyer T.E."/>
        </authorList>
    </citation>
    <scope>NUCLEOTIDE SEQUENCE [LARGE SCALE GENOMIC DNA]</scope>
    <source>
        <strain evidence="1 2">DSM 21881</strain>
    </source>
</reference>
<comment type="caution">
    <text evidence="1">The sequence shown here is derived from an EMBL/GenBank/DDBJ whole genome shotgun (WGS) entry which is preliminary data.</text>
</comment>
<evidence type="ECO:0000313" key="1">
    <source>
        <dbReference type="EMBL" id="NVZ08070.1"/>
    </source>
</evidence>